<gene>
    <name evidence="1" type="ORF">PYW08_012198</name>
</gene>
<organism evidence="1 2">
    <name type="scientific">Mythimna loreyi</name>
    <dbReference type="NCBI Taxonomy" id="667449"/>
    <lineage>
        <taxon>Eukaryota</taxon>
        <taxon>Metazoa</taxon>
        <taxon>Ecdysozoa</taxon>
        <taxon>Arthropoda</taxon>
        <taxon>Hexapoda</taxon>
        <taxon>Insecta</taxon>
        <taxon>Pterygota</taxon>
        <taxon>Neoptera</taxon>
        <taxon>Endopterygota</taxon>
        <taxon>Lepidoptera</taxon>
        <taxon>Glossata</taxon>
        <taxon>Ditrysia</taxon>
        <taxon>Noctuoidea</taxon>
        <taxon>Noctuidae</taxon>
        <taxon>Noctuinae</taxon>
        <taxon>Hadenini</taxon>
        <taxon>Mythimna</taxon>
    </lineage>
</organism>
<proteinExistence type="predicted"/>
<dbReference type="Proteomes" id="UP001231649">
    <property type="component" value="Chromosome 30"/>
</dbReference>
<accession>A0ACC2PZM7</accession>
<reference evidence="1" key="1">
    <citation type="submission" date="2023-03" db="EMBL/GenBank/DDBJ databases">
        <title>Chromosome-level genomes of two armyworms, Mythimna separata and Mythimna loreyi, provide insights into the biosynthesis and reception of sex pheromones.</title>
        <authorList>
            <person name="Zhao H."/>
        </authorList>
    </citation>
    <scope>NUCLEOTIDE SEQUENCE</scope>
    <source>
        <strain evidence="1">BeijingLab</strain>
    </source>
</reference>
<protein>
    <submittedName>
        <fullName evidence="1">Uncharacterized protein</fullName>
    </submittedName>
</protein>
<evidence type="ECO:0000313" key="1">
    <source>
        <dbReference type="EMBL" id="KAJ8704878.1"/>
    </source>
</evidence>
<evidence type="ECO:0000313" key="2">
    <source>
        <dbReference type="Proteomes" id="UP001231649"/>
    </source>
</evidence>
<keyword evidence="2" id="KW-1185">Reference proteome</keyword>
<name>A0ACC2PZM7_9NEOP</name>
<dbReference type="EMBL" id="CM056806">
    <property type="protein sequence ID" value="KAJ8704878.1"/>
    <property type="molecule type" value="Genomic_DNA"/>
</dbReference>
<comment type="caution">
    <text evidence="1">The sequence shown here is derived from an EMBL/GenBank/DDBJ whole genome shotgun (WGS) entry which is preliminary data.</text>
</comment>
<sequence length="584" mass="67764">MDDDEITICSDDFLMDADDELNDSVTILKDFDPDFVNDDKNLGDDNSTSKGTNKEEFEYIQTMNLFSKNNDDNFDEIQNNIRLNDSERETMTDINISKEAKNDATKHSQNIDKYFEYMGTSFEKGNNAKKADQDHKTTDNVEMNDVTFGYSQSIDYVSQNRELSQNNTKKVDQNPKPTDEIQFNDVSFGYSQSIDYVSQNRELSQNNTKKVGHNPKITHDIEINDSTFRDSQNNDYLPQNKELSHSENEINEANKVNKFSNAENMSQNSEKPNQLAIITSANDSSDDHRREEEEEFESEEIISYKVLEEFNKVKSFLKRQNRRMSSDGYSTDSGYRSDSQRSNNRSALQLSGNWLNQSGCCLFNYIMQCHLVATTRDITNEIAQVLSQLIDRLHEEEKYPSFLEDLLETVDLLLRQIYEGDSSDDGEFLKKDEKIQRILLLNKSFHIQKHCLEKITDILEHFHTNVTEIDSTFELSNIDQIENITYIFHILEILLKKYLRNRQILSQVSTQNSQNDEKALKKSSISDIWRKKWNPSQKVFEGSREKKCVLKNCSEILNKIVVDCVSNYSLIAYSALKCFNSMQN</sequence>